<evidence type="ECO:0000256" key="3">
    <source>
        <dbReference type="ARBA" id="ARBA00004931"/>
    </source>
</evidence>
<comment type="catalytic activity">
    <reaction evidence="9">
        <text>L-isoleucine + 2-oxoglutarate = (S)-3-methyl-2-oxopentanoate + L-glutamate</text>
        <dbReference type="Rhea" id="RHEA:24801"/>
        <dbReference type="ChEBI" id="CHEBI:16810"/>
        <dbReference type="ChEBI" id="CHEBI:29985"/>
        <dbReference type="ChEBI" id="CHEBI:35146"/>
        <dbReference type="ChEBI" id="CHEBI:58045"/>
        <dbReference type="EC" id="2.6.1.42"/>
    </reaction>
</comment>
<dbReference type="PANTHER" id="PTHR42743">
    <property type="entry name" value="AMINO-ACID AMINOTRANSFERASE"/>
    <property type="match status" value="1"/>
</dbReference>
<evidence type="ECO:0000256" key="7">
    <source>
        <dbReference type="ARBA" id="ARBA00022898"/>
    </source>
</evidence>
<comment type="pathway">
    <text evidence="2">Amino-acid biosynthesis; L-isoleucine biosynthesis; L-isoleucine from 2-oxobutanoate: step 4/4.</text>
</comment>
<dbReference type="RefSeq" id="WP_136402357.1">
    <property type="nucleotide sequence ID" value="NZ_SSNZ01000002.1"/>
</dbReference>
<evidence type="ECO:0000256" key="8">
    <source>
        <dbReference type="ARBA" id="ARBA00048212"/>
    </source>
</evidence>
<dbReference type="OrthoDB" id="9805628at2"/>
<gene>
    <name evidence="11" type="ORF">E6C50_06305</name>
</gene>
<protein>
    <recommendedName>
        <fullName evidence="6">branched-chain-amino-acid transaminase</fullName>
        <ecNumber evidence="6">2.6.1.42</ecNumber>
    </recommendedName>
</protein>
<dbReference type="FunFam" id="3.20.10.10:FF:000002">
    <property type="entry name" value="D-alanine aminotransferase"/>
    <property type="match status" value="1"/>
</dbReference>
<evidence type="ECO:0000256" key="5">
    <source>
        <dbReference type="ARBA" id="ARBA00009320"/>
    </source>
</evidence>
<evidence type="ECO:0000313" key="11">
    <source>
        <dbReference type="EMBL" id="THF51372.1"/>
    </source>
</evidence>
<dbReference type="GO" id="GO:0046394">
    <property type="term" value="P:carboxylic acid biosynthetic process"/>
    <property type="evidence" value="ECO:0007669"/>
    <property type="project" value="UniProtKB-ARBA"/>
</dbReference>
<comment type="pathway">
    <text evidence="4">Amino-acid biosynthesis; L-leucine biosynthesis; L-leucine from 3-methyl-2-oxobutanoate: step 4/4.</text>
</comment>
<dbReference type="InterPro" id="IPR001544">
    <property type="entry name" value="Aminotrans_IV"/>
</dbReference>
<organism evidence="11 12">
    <name type="scientific">Flavobacterium supellecticarium</name>
    <dbReference type="NCBI Taxonomy" id="2565924"/>
    <lineage>
        <taxon>Bacteria</taxon>
        <taxon>Pseudomonadati</taxon>
        <taxon>Bacteroidota</taxon>
        <taxon>Flavobacteriia</taxon>
        <taxon>Flavobacteriales</taxon>
        <taxon>Flavobacteriaceae</taxon>
        <taxon>Flavobacterium</taxon>
    </lineage>
</organism>
<dbReference type="InterPro" id="IPR043132">
    <property type="entry name" value="BCAT-like_C"/>
</dbReference>
<dbReference type="Pfam" id="PF01063">
    <property type="entry name" value="Aminotran_4"/>
    <property type="match status" value="1"/>
</dbReference>
<comment type="similarity">
    <text evidence="5">Belongs to the class-IV pyridoxal-phosphate-dependent aminotransferase family.</text>
</comment>
<evidence type="ECO:0000256" key="2">
    <source>
        <dbReference type="ARBA" id="ARBA00004824"/>
    </source>
</evidence>
<dbReference type="CDD" id="cd00449">
    <property type="entry name" value="PLPDE_IV"/>
    <property type="match status" value="1"/>
</dbReference>
<dbReference type="Proteomes" id="UP000307507">
    <property type="component" value="Unassembled WGS sequence"/>
</dbReference>
<comment type="catalytic activity">
    <reaction evidence="8">
        <text>L-valine + 2-oxoglutarate = 3-methyl-2-oxobutanoate + L-glutamate</text>
        <dbReference type="Rhea" id="RHEA:24813"/>
        <dbReference type="ChEBI" id="CHEBI:11851"/>
        <dbReference type="ChEBI" id="CHEBI:16810"/>
        <dbReference type="ChEBI" id="CHEBI:29985"/>
        <dbReference type="ChEBI" id="CHEBI:57762"/>
        <dbReference type="EC" id="2.6.1.42"/>
    </reaction>
</comment>
<dbReference type="EMBL" id="SSNZ01000002">
    <property type="protein sequence ID" value="THF51372.1"/>
    <property type="molecule type" value="Genomic_DNA"/>
</dbReference>
<accession>A0A4S3ZZT4</accession>
<evidence type="ECO:0000256" key="10">
    <source>
        <dbReference type="ARBA" id="ARBA00049229"/>
    </source>
</evidence>
<dbReference type="SUPFAM" id="SSF56752">
    <property type="entry name" value="D-aminoacid aminotransferase-like PLP-dependent enzymes"/>
    <property type="match status" value="1"/>
</dbReference>
<comment type="cofactor">
    <cofactor evidence="1">
        <name>pyridoxal 5'-phosphate</name>
        <dbReference type="ChEBI" id="CHEBI:597326"/>
    </cofactor>
</comment>
<dbReference type="GO" id="GO:0004084">
    <property type="term" value="F:branched-chain-amino-acid transaminase activity"/>
    <property type="evidence" value="ECO:0007669"/>
    <property type="project" value="UniProtKB-EC"/>
</dbReference>
<evidence type="ECO:0000256" key="6">
    <source>
        <dbReference type="ARBA" id="ARBA00013053"/>
    </source>
</evidence>
<dbReference type="Gene3D" id="3.20.10.10">
    <property type="entry name" value="D-amino Acid Aminotransferase, subunit A, domain 2"/>
    <property type="match status" value="1"/>
</dbReference>
<dbReference type="PANTHER" id="PTHR42743:SF11">
    <property type="entry name" value="AMINODEOXYCHORISMATE LYASE"/>
    <property type="match status" value="1"/>
</dbReference>
<keyword evidence="11" id="KW-0808">Transferase</keyword>
<dbReference type="GO" id="GO:0008652">
    <property type="term" value="P:amino acid biosynthetic process"/>
    <property type="evidence" value="ECO:0007669"/>
    <property type="project" value="UniProtKB-ARBA"/>
</dbReference>
<comment type="catalytic activity">
    <reaction evidence="10">
        <text>L-leucine + 2-oxoglutarate = 4-methyl-2-oxopentanoate + L-glutamate</text>
        <dbReference type="Rhea" id="RHEA:18321"/>
        <dbReference type="ChEBI" id="CHEBI:16810"/>
        <dbReference type="ChEBI" id="CHEBI:17865"/>
        <dbReference type="ChEBI" id="CHEBI:29985"/>
        <dbReference type="ChEBI" id="CHEBI:57427"/>
        <dbReference type="EC" id="2.6.1.42"/>
    </reaction>
</comment>
<sequence>MVNYNGAIVENSEVLIEGNRGFLYGDAIFETLKVLDGKILFLEDHYFRLMASTRIVRMDLPMNFTMEYFEEQVKTLLQSKEAAAAYRVRFTVFRQNGGFYLPKTNETAFLVTAEPLGNPMYAIANNTYEVELFKDFYVTKQLLSTLKSTNKMVQITGSIFADENGYDNCLLLNDEKNVVEALQSNLFMVLNGKLITPPVTDGCLNGIMRKQILALARKMEGIEVVEESVSPFELQKADEIFLTNVIKGIQPVTKYRKKEYKTDLATELLKKLNAQIRLG</sequence>
<dbReference type="InterPro" id="IPR043131">
    <property type="entry name" value="BCAT-like_N"/>
</dbReference>
<dbReference type="EC" id="2.6.1.42" evidence="6"/>
<keyword evidence="12" id="KW-1185">Reference proteome</keyword>
<keyword evidence="7" id="KW-0663">Pyridoxal phosphate</keyword>
<dbReference type="AlphaFoldDB" id="A0A4S3ZZT4"/>
<dbReference type="Gene3D" id="3.30.470.10">
    <property type="match status" value="1"/>
</dbReference>
<proteinExistence type="inferred from homology"/>
<dbReference type="InterPro" id="IPR050571">
    <property type="entry name" value="Class-IV_PLP-Dep_Aminotrnsfr"/>
</dbReference>
<evidence type="ECO:0000313" key="12">
    <source>
        <dbReference type="Proteomes" id="UP000307507"/>
    </source>
</evidence>
<evidence type="ECO:0000256" key="1">
    <source>
        <dbReference type="ARBA" id="ARBA00001933"/>
    </source>
</evidence>
<comment type="caution">
    <text evidence="11">The sequence shown here is derived from an EMBL/GenBank/DDBJ whole genome shotgun (WGS) entry which is preliminary data.</text>
</comment>
<evidence type="ECO:0000256" key="4">
    <source>
        <dbReference type="ARBA" id="ARBA00005072"/>
    </source>
</evidence>
<dbReference type="InterPro" id="IPR036038">
    <property type="entry name" value="Aminotransferase-like"/>
</dbReference>
<comment type="pathway">
    <text evidence="3">Amino-acid biosynthesis; L-valine biosynthesis; L-valine from pyruvate: step 4/4.</text>
</comment>
<reference evidence="11 12" key="1">
    <citation type="submission" date="2019-04" db="EMBL/GenBank/DDBJ databases">
        <title>Flavobacterium sp. nov. isolated from construction timber.</title>
        <authorList>
            <person name="Lin S.-Y."/>
            <person name="Chang C.-T."/>
            <person name="Young C.-C."/>
        </authorList>
    </citation>
    <scope>NUCLEOTIDE SEQUENCE [LARGE SCALE GENOMIC DNA]</scope>
    <source>
        <strain evidence="11 12">CC-CTC003</strain>
    </source>
</reference>
<evidence type="ECO:0000256" key="9">
    <source>
        <dbReference type="ARBA" id="ARBA00048798"/>
    </source>
</evidence>
<name>A0A4S3ZZT4_9FLAO</name>
<keyword evidence="11" id="KW-0032">Aminotransferase</keyword>